<proteinExistence type="predicted"/>
<dbReference type="PROSITE" id="PS50404">
    <property type="entry name" value="GST_NTER"/>
    <property type="match status" value="1"/>
</dbReference>
<dbReference type="InParanoid" id="A0A2G5CMG4"/>
<evidence type="ECO:0000313" key="2">
    <source>
        <dbReference type="EMBL" id="PIA32037.1"/>
    </source>
</evidence>
<dbReference type="AlphaFoldDB" id="A0A2G5CMG4"/>
<dbReference type="STRING" id="218851.A0A2G5CMG4"/>
<dbReference type="SUPFAM" id="SSF52833">
    <property type="entry name" value="Thioredoxin-like"/>
    <property type="match status" value="1"/>
</dbReference>
<dbReference type="GO" id="GO:0004364">
    <property type="term" value="F:glutathione transferase activity"/>
    <property type="evidence" value="ECO:0007669"/>
    <property type="project" value="InterPro"/>
</dbReference>
<dbReference type="FunFam" id="3.40.30.10:FF:000091">
    <property type="entry name" value="Glutathione S-transferase L2, chloroplastic"/>
    <property type="match status" value="1"/>
</dbReference>
<evidence type="ECO:0000313" key="3">
    <source>
        <dbReference type="Proteomes" id="UP000230069"/>
    </source>
</evidence>
<dbReference type="Gene3D" id="3.40.30.10">
    <property type="entry name" value="Glutaredoxin"/>
    <property type="match status" value="1"/>
</dbReference>
<keyword evidence="3" id="KW-1185">Reference proteome</keyword>
<dbReference type="Gene3D" id="1.20.1050.10">
    <property type="match status" value="1"/>
</dbReference>
<dbReference type="EMBL" id="KZ305063">
    <property type="protein sequence ID" value="PIA32037.1"/>
    <property type="molecule type" value="Genomic_DNA"/>
</dbReference>
<dbReference type="FunCoup" id="A0A2G5CMG4">
    <property type="interactions" value="1252"/>
</dbReference>
<dbReference type="InterPro" id="IPR036282">
    <property type="entry name" value="Glutathione-S-Trfase_C_sf"/>
</dbReference>
<dbReference type="InterPro" id="IPR044629">
    <property type="entry name" value="GSTL1/2/3"/>
</dbReference>
<protein>
    <recommendedName>
        <fullName evidence="1">GST N-terminal domain-containing protein</fullName>
    </recommendedName>
</protein>
<organism evidence="2 3">
    <name type="scientific">Aquilegia coerulea</name>
    <name type="common">Rocky mountain columbine</name>
    <dbReference type="NCBI Taxonomy" id="218851"/>
    <lineage>
        <taxon>Eukaryota</taxon>
        <taxon>Viridiplantae</taxon>
        <taxon>Streptophyta</taxon>
        <taxon>Embryophyta</taxon>
        <taxon>Tracheophyta</taxon>
        <taxon>Spermatophyta</taxon>
        <taxon>Magnoliopsida</taxon>
        <taxon>Ranunculales</taxon>
        <taxon>Ranunculaceae</taxon>
        <taxon>Thalictroideae</taxon>
        <taxon>Aquilegia</taxon>
    </lineage>
</organism>
<dbReference type="InterPro" id="IPR004045">
    <property type="entry name" value="Glutathione_S-Trfase_N"/>
</dbReference>
<feature type="domain" description="GST N-terminal" evidence="1">
    <location>
        <begin position="136"/>
        <end position="217"/>
    </location>
</feature>
<sequence length="344" mass="38577">MITDFPFENENSLEKKGKNKNENHFSKKANNMLRLGLGVVVQVRTATALIQSSSYKYKNINISSSSSSCCCCIKSTTTSANNNKSFFLIHPFSHRLLSFNKTKAQTQTTTSMATGVQELLPPVLNSASDPPSLFDGTSRLYISYICPYAQRAWIARNCKGLQDKIELVAIDLNDRPAWYKEKLYPANKVPALEHNNEVKGESLDLIKYLNSQFEGPALLPDDPAKLEFAEELFSYTDTFNGGVITAIKGNGDVDAPFDYLEKTLSKFEDGPFFLGQFSLVDIAYAPFIQRYHPLLLDVKKYDVTTGRPKLTSWIEEVNKIEGYKQTIMDAEMLLGVLKKVMGLN</sequence>
<evidence type="ECO:0000259" key="1">
    <source>
        <dbReference type="PROSITE" id="PS50404"/>
    </source>
</evidence>
<dbReference type="Proteomes" id="UP000230069">
    <property type="component" value="Unassembled WGS sequence"/>
</dbReference>
<dbReference type="PANTHER" id="PTHR44328">
    <property type="entry name" value="GLUTATHIONE S-TRANSFERASE L1"/>
    <property type="match status" value="1"/>
</dbReference>
<accession>A0A2G5CMG4</accession>
<dbReference type="InterPro" id="IPR036249">
    <property type="entry name" value="Thioredoxin-like_sf"/>
</dbReference>
<name>A0A2G5CMG4_AQUCA</name>
<gene>
    <name evidence="2" type="ORF">AQUCO_04600005v1</name>
</gene>
<dbReference type="Pfam" id="PF13417">
    <property type="entry name" value="GST_N_3"/>
    <property type="match status" value="1"/>
</dbReference>
<dbReference type="Pfam" id="PF13410">
    <property type="entry name" value="GST_C_2"/>
    <property type="match status" value="1"/>
</dbReference>
<dbReference type="PANTHER" id="PTHR44328:SF11">
    <property type="entry name" value="GLUTATHIONE S-TRANSFERASE L2, CHLOROPLASTIC"/>
    <property type="match status" value="1"/>
</dbReference>
<reference evidence="2 3" key="1">
    <citation type="submission" date="2017-09" db="EMBL/GenBank/DDBJ databases">
        <title>WGS assembly of Aquilegia coerulea Goldsmith.</title>
        <authorList>
            <person name="Hodges S."/>
            <person name="Kramer E."/>
            <person name="Nordborg M."/>
            <person name="Tomkins J."/>
            <person name="Borevitz J."/>
            <person name="Derieg N."/>
            <person name="Yan J."/>
            <person name="Mihaltcheva S."/>
            <person name="Hayes R.D."/>
            <person name="Rokhsar D."/>
        </authorList>
    </citation>
    <scope>NUCLEOTIDE SEQUENCE [LARGE SCALE GENOMIC DNA]</scope>
    <source>
        <strain evidence="3">cv. Goldsmith</strain>
    </source>
</reference>
<dbReference type="OrthoDB" id="4951845at2759"/>
<dbReference type="SUPFAM" id="SSF47616">
    <property type="entry name" value="GST C-terminal domain-like"/>
    <property type="match status" value="1"/>
</dbReference>